<dbReference type="PROSITE" id="PS50089">
    <property type="entry name" value="ZF_RING_2"/>
    <property type="match status" value="1"/>
</dbReference>
<comment type="caution">
    <text evidence="18">The sequence shown here is derived from an EMBL/GenBank/DDBJ whole genome shotgun (WGS) entry which is preliminary data.</text>
</comment>
<evidence type="ECO:0000256" key="14">
    <source>
        <dbReference type="PROSITE-ProRule" id="PRU00175"/>
    </source>
</evidence>
<evidence type="ECO:0000256" key="6">
    <source>
        <dbReference type="ARBA" id="ARBA00022692"/>
    </source>
</evidence>
<organism evidence="18 19">
    <name type="scientific">Nepenthes gracilis</name>
    <name type="common">Slender pitcher plant</name>
    <dbReference type="NCBI Taxonomy" id="150966"/>
    <lineage>
        <taxon>Eukaryota</taxon>
        <taxon>Viridiplantae</taxon>
        <taxon>Streptophyta</taxon>
        <taxon>Embryophyta</taxon>
        <taxon>Tracheophyta</taxon>
        <taxon>Spermatophyta</taxon>
        <taxon>Magnoliopsida</taxon>
        <taxon>eudicotyledons</taxon>
        <taxon>Gunneridae</taxon>
        <taxon>Pentapetalae</taxon>
        <taxon>Caryophyllales</taxon>
        <taxon>Nepenthaceae</taxon>
        <taxon>Nepenthes</taxon>
    </lineage>
</organism>
<feature type="domain" description="RING-type" evidence="17">
    <location>
        <begin position="108"/>
        <end position="150"/>
    </location>
</feature>
<dbReference type="InterPro" id="IPR044600">
    <property type="entry name" value="ATL1/ATL16-like"/>
</dbReference>
<dbReference type="Pfam" id="PF13639">
    <property type="entry name" value="zf-RING_2"/>
    <property type="match status" value="1"/>
</dbReference>
<evidence type="ECO:0000256" key="8">
    <source>
        <dbReference type="ARBA" id="ARBA00022771"/>
    </source>
</evidence>
<keyword evidence="11 16" id="KW-1133">Transmembrane helix</keyword>
<comment type="subcellular location">
    <subcellularLocation>
        <location evidence="2">Membrane</location>
        <topology evidence="2">Single-pass membrane protein</topology>
    </subcellularLocation>
</comment>
<evidence type="ECO:0000313" key="18">
    <source>
        <dbReference type="EMBL" id="GMH03099.1"/>
    </source>
</evidence>
<keyword evidence="6 16" id="KW-0812">Transmembrane</keyword>
<keyword evidence="10" id="KW-0862">Zinc</keyword>
<sequence length="305" mass="33080">MDDSSQSSNESDVLQVAGKIMVGTIVVFFVVIAFVFLLHLYARWHLSRDEDPNTVSWRRRRHRHQSVNGPGQDSPSTVAQRRGLDSSVLRSLPIVIHNPKNFKNGWECSVCLCEIQEGEKARLLPKCNHGFHVDCIDMWFQSNSTCPLCRTLVVSQCSSNKNHVEIPENFSLSSSDDAESPDLPTNVLYWGNQTQASTHGFPLEGAKAENVSQASTAAGSSAAFASNSGKPSDSVAIEIPIVQCSGCSSSSPSAVGFSEEEARSPVTTGLRSLKRLLSRGKRTAAATCSGLNSVDADQHEEKMAI</sequence>
<evidence type="ECO:0000256" key="9">
    <source>
        <dbReference type="ARBA" id="ARBA00022786"/>
    </source>
</evidence>
<dbReference type="FunFam" id="3.30.40.10:FF:000475">
    <property type="entry name" value="RING-H2 finger protein ATL3"/>
    <property type="match status" value="1"/>
</dbReference>
<reference evidence="18" key="1">
    <citation type="submission" date="2023-05" db="EMBL/GenBank/DDBJ databases">
        <title>Nepenthes gracilis genome sequencing.</title>
        <authorList>
            <person name="Fukushima K."/>
        </authorList>
    </citation>
    <scope>NUCLEOTIDE SEQUENCE</scope>
    <source>
        <strain evidence="18">SING2019-196</strain>
    </source>
</reference>
<evidence type="ECO:0000256" key="10">
    <source>
        <dbReference type="ARBA" id="ARBA00022833"/>
    </source>
</evidence>
<dbReference type="AlphaFoldDB" id="A0AAD3S2S2"/>
<keyword evidence="12 16" id="KW-0472">Membrane</keyword>
<dbReference type="PANTHER" id="PTHR46913:SF1">
    <property type="entry name" value="RING-H2 FINGER PROTEIN ATL16"/>
    <property type="match status" value="1"/>
</dbReference>
<evidence type="ECO:0000256" key="5">
    <source>
        <dbReference type="ARBA" id="ARBA00022679"/>
    </source>
</evidence>
<dbReference type="GO" id="GO:0016020">
    <property type="term" value="C:membrane"/>
    <property type="evidence" value="ECO:0007669"/>
    <property type="project" value="UniProtKB-SubCell"/>
</dbReference>
<name>A0AAD3S2S2_NEPGR</name>
<evidence type="ECO:0000256" key="13">
    <source>
        <dbReference type="ARBA" id="ARBA00024209"/>
    </source>
</evidence>
<dbReference type="EMBL" id="BSYO01000004">
    <property type="protein sequence ID" value="GMH03099.1"/>
    <property type="molecule type" value="Genomic_DNA"/>
</dbReference>
<evidence type="ECO:0000256" key="7">
    <source>
        <dbReference type="ARBA" id="ARBA00022723"/>
    </source>
</evidence>
<dbReference type="GO" id="GO:0008270">
    <property type="term" value="F:zinc ion binding"/>
    <property type="evidence" value="ECO:0007669"/>
    <property type="project" value="UniProtKB-KW"/>
</dbReference>
<dbReference type="InterPro" id="IPR001841">
    <property type="entry name" value="Znf_RING"/>
</dbReference>
<dbReference type="CDD" id="cd16461">
    <property type="entry name" value="RING-H2_EL5-like"/>
    <property type="match status" value="1"/>
</dbReference>
<evidence type="ECO:0000313" key="19">
    <source>
        <dbReference type="Proteomes" id="UP001279734"/>
    </source>
</evidence>
<evidence type="ECO:0000256" key="1">
    <source>
        <dbReference type="ARBA" id="ARBA00000900"/>
    </source>
</evidence>
<dbReference type="SMART" id="SM00184">
    <property type="entry name" value="RING"/>
    <property type="match status" value="1"/>
</dbReference>
<feature type="compositionally biased region" description="Polar residues" evidence="15">
    <location>
        <begin position="66"/>
        <end position="79"/>
    </location>
</feature>
<keyword evidence="8 14" id="KW-0863">Zinc-finger</keyword>
<comment type="similarity">
    <text evidence="13">Belongs to the RING-type zinc finger family. ATL subfamily.</text>
</comment>
<evidence type="ECO:0000256" key="2">
    <source>
        <dbReference type="ARBA" id="ARBA00004167"/>
    </source>
</evidence>
<evidence type="ECO:0000259" key="17">
    <source>
        <dbReference type="PROSITE" id="PS50089"/>
    </source>
</evidence>
<dbReference type="PANTHER" id="PTHR46913">
    <property type="entry name" value="RING-H2 FINGER PROTEIN ATL16"/>
    <property type="match status" value="1"/>
</dbReference>
<feature type="region of interest" description="Disordered" evidence="15">
    <location>
        <begin position="58"/>
        <end position="79"/>
    </location>
</feature>
<feature type="transmembrane region" description="Helical" evidence="16">
    <location>
        <begin position="20"/>
        <end position="42"/>
    </location>
</feature>
<dbReference type="SUPFAM" id="SSF57850">
    <property type="entry name" value="RING/U-box"/>
    <property type="match status" value="1"/>
</dbReference>
<dbReference type="GO" id="GO:0016567">
    <property type="term" value="P:protein ubiquitination"/>
    <property type="evidence" value="ECO:0007669"/>
    <property type="project" value="InterPro"/>
</dbReference>
<proteinExistence type="inferred from homology"/>
<evidence type="ECO:0000256" key="12">
    <source>
        <dbReference type="ARBA" id="ARBA00023136"/>
    </source>
</evidence>
<gene>
    <name evidence="18" type="ORF">Nepgr_004938</name>
</gene>
<protein>
    <recommendedName>
        <fullName evidence="4">RING-type E3 ubiquitin transferase</fullName>
        <ecNumber evidence="4">2.3.2.27</ecNumber>
    </recommendedName>
</protein>
<keyword evidence="19" id="KW-1185">Reference proteome</keyword>
<keyword evidence="5" id="KW-0808">Transferase</keyword>
<dbReference type="InterPro" id="IPR013083">
    <property type="entry name" value="Znf_RING/FYVE/PHD"/>
</dbReference>
<comment type="catalytic activity">
    <reaction evidence="1">
        <text>S-ubiquitinyl-[E2 ubiquitin-conjugating enzyme]-L-cysteine + [acceptor protein]-L-lysine = [E2 ubiquitin-conjugating enzyme]-L-cysteine + N(6)-ubiquitinyl-[acceptor protein]-L-lysine.</text>
        <dbReference type="EC" id="2.3.2.27"/>
    </reaction>
</comment>
<comment type="pathway">
    <text evidence="3">Protein modification; protein ubiquitination.</text>
</comment>
<keyword evidence="7" id="KW-0479">Metal-binding</keyword>
<evidence type="ECO:0000256" key="11">
    <source>
        <dbReference type="ARBA" id="ARBA00022989"/>
    </source>
</evidence>
<dbReference type="GO" id="GO:0061630">
    <property type="term" value="F:ubiquitin protein ligase activity"/>
    <property type="evidence" value="ECO:0007669"/>
    <property type="project" value="UniProtKB-EC"/>
</dbReference>
<dbReference type="Gene3D" id="3.30.40.10">
    <property type="entry name" value="Zinc/RING finger domain, C3HC4 (zinc finger)"/>
    <property type="match status" value="1"/>
</dbReference>
<dbReference type="Proteomes" id="UP001279734">
    <property type="component" value="Unassembled WGS sequence"/>
</dbReference>
<evidence type="ECO:0000256" key="3">
    <source>
        <dbReference type="ARBA" id="ARBA00004906"/>
    </source>
</evidence>
<evidence type="ECO:0000256" key="4">
    <source>
        <dbReference type="ARBA" id="ARBA00012483"/>
    </source>
</evidence>
<keyword evidence="9" id="KW-0833">Ubl conjugation pathway</keyword>
<evidence type="ECO:0000256" key="15">
    <source>
        <dbReference type="SAM" id="MobiDB-lite"/>
    </source>
</evidence>
<evidence type="ECO:0000256" key="16">
    <source>
        <dbReference type="SAM" id="Phobius"/>
    </source>
</evidence>
<accession>A0AAD3S2S2</accession>
<dbReference type="EC" id="2.3.2.27" evidence="4"/>